<dbReference type="Pfam" id="PF02361">
    <property type="entry name" value="CbiQ"/>
    <property type="match status" value="1"/>
</dbReference>
<feature type="transmembrane region" description="Helical" evidence="7">
    <location>
        <begin position="22"/>
        <end position="52"/>
    </location>
</feature>
<gene>
    <name evidence="8" type="ORF">ADH67_07670</name>
</gene>
<dbReference type="PANTHER" id="PTHR34857:SF2">
    <property type="entry name" value="SLL0384 PROTEIN"/>
    <property type="match status" value="1"/>
</dbReference>
<proteinExistence type="inferred from homology"/>
<dbReference type="Proteomes" id="UP000214610">
    <property type="component" value="Unassembled WGS sequence"/>
</dbReference>
<feature type="transmembrane region" description="Helical" evidence="7">
    <location>
        <begin position="97"/>
        <end position="118"/>
    </location>
</feature>
<dbReference type="GeneID" id="78362678"/>
<evidence type="ECO:0000313" key="8">
    <source>
        <dbReference type="EMBL" id="OXE47655.1"/>
    </source>
</evidence>
<feature type="transmembrane region" description="Helical" evidence="7">
    <location>
        <begin position="227"/>
        <end position="247"/>
    </location>
</feature>
<keyword evidence="6 7" id="KW-0472">Membrane</keyword>
<dbReference type="AlphaFoldDB" id="A0A227KIG5"/>
<protein>
    <submittedName>
        <fullName evidence="8">Energy-coupling factor transporter transmembrane protein EcfT</fullName>
    </submittedName>
</protein>
<reference evidence="9" key="1">
    <citation type="submission" date="2017-05" db="EMBL/GenBank/DDBJ databases">
        <title>Improved OligoMM genomes.</title>
        <authorList>
            <person name="Garzetti D."/>
        </authorList>
    </citation>
    <scope>NUCLEOTIDE SEQUENCE [LARGE SCALE GENOMIC DNA]</scope>
    <source>
        <strain evidence="9">YL45</strain>
    </source>
</reference>
<evidence type="ECO:0000256" key="3">
    <source>
        <dbReference type="ARBA" id="ARBA00022475"/>
    </source>
</evidence>
<name>A0A227KIG5_9BURK</name>
<feature type="transmembrane region" description="Helical" evidence="7">
    <location>
        <begin position="130"/>
        <end position="148"/>
    </location>
</feature>
<keyword evidence="4 7" id="KW-0812">Transmembrane</keyword>
<evidence type="ECO:0000256" key="4">
    <source>
        <dbReference type="ARBA" id="ARBA00022692"/>
    </source>
</evidence>
<evidence type="ECO:0000256" key="6">
    <source>
        <dbReference type="ARBA" id="ARBA00023136"/>
    </source>
</evidence>
<dbReference type="GO" id="GO:0005886">
    <property type="term" value="C:plasma membrane"/>
    <property type="evidence" value="ECO:0007669"/>
    <property type="project" value="UniProtKB-ARBA"/>
</dbReference>
<dbReference type="InterPro" id="IPR003339">
    <property type="entry name" value="ABC/ECF_trnsptr_transmembrane"/>
</dbReference>
<comment type="caution">
    <text evidence="8">The sequence shown here is derived from an EMBL/GenBank/DDBJ whole genome shotgun (WGS) entry which is preliminary data.</text>
</comment>
<evidence type="ECO:0000256" key="2">
    <source>
        <dbReference type="ARBA" id="ARBA00008564"/>
    </source>
</evidence>
<dbReference type="InterPro" id="IPR051611">
    <property type="entry name" value="ECF_transporter_component"/>
</dbReference>
<comment type="similarity">
    <text evidence="2">Belongs to the CbiQ family.</text>
</comment>
<evidence type="ECO:0000256" key="1">
    <source>
        <dbReference type="ARBA" id="ARBA00004141"/>
    </source>
</evidence>
<feature type="transmembrane region" description="Helical" evidence="7">
    <location>
        <begin position="64"/>
        <end position="85"/>
    </location>
</feature>
<keyword evidence="5 7" id="KW-1133">Transmembrane helix</keyword>
<evidence type="ECO:0000256" key="7">
    <source>
        <dbReference type="SAM" id="Phobius"/>
    </source>
</evidence>
<keyword evidence="3" id="KW-1003">Cell membrane</keyword>
<sequence length="256" mass="28475">MQASSVPNLSLLNAVDIRVKMMITALASVMTVAISSLYAQCFLFAVSFLYLLMIRRPKLILVSYLLFLIMMAIACGFGLVLAHFLPMMGKGMELKSLAVPFMRAFTMLNVVLPLAFTGRLQQILNSLQKLKLPFVIYLPAAVIVRFIPTFTNDIKQIWESLKIRGYRINPWTMTIHPFQTTRLLFTPLLIRALKTGDELGIAAELKGLNANTSAIKKDPPSFTKKDYAAVSLTAAVLVAAVILQIYFPNTSPVLMK</sequence>
<dbReference type="PANTHER" id="PTHR34857">
    <property type="entry name" value="SLL0384 PROTEIN"/>
    <property type="match status" value="1"/>
</dbReference>
<dbReference type="RefSeq" id="WP_066595091.1">
    <property type="nucleotide sequence ID" value="NZ_CAJTBZ010000002.1"/>
</dbReference>
<accession>A0A227KIG5</accession>
<keyword evidence="9" id="KW-1185">Reference proteome</keyword>
<dbReference type="CDD" id="cd16914">
    <property type="entry name" value="EcfT"/>
    <property type="match status" value="1"/>
</dbReference>
<evidence type="ECO:0000313" key="9">
    <source>
        <dbReference type="Proteomes" id="UP000214610"/>
    </source>
</evidence>
<evidence type="ECO:0000256" key="5">
    <source>
        <dbReference type="ARBA" id="ARBA00022989"/>
    </source>
</evidence>
<organism evidence="8 9">
    <name type="scientific">Turicimonas muris</name>
    <dbReference type="NCBI Taxonomy" id="1796652"/>
    <lineage>
        <taxon>Bacteria</taxon>
        <taxon>Pseudomonadati</taxon>
        <taxon>Pseudomonadota</taxon>
        <taxon>Betaproteobacteria</taxon>
        <taxon>Burkholderiales</taxon>
        <taxon>Sutterellaceae</taxon>
        <taxon>Turicimonas</taxon>
    </lineage>
</organism>
<comment type="subcellular location">
    <subcellularLocation>
        <location evidence="1">Membrane</location>
        <topology evidence="1">Multi-pass membrane protein</topology>
    </subcellularLocation>
</comment>
<dbReference type="EMBL" id="NHMP01000004">
    <property type="protein sequence ID" value="OXE47655.1"/>
    <property type="molecule type" value="Genomic_DNA"/>
</dbReference>